<keyword evidence="1" id="KW-1133">Transmembrane helix</keyword>
<evidence type="ECO:0000256" key="1">
    <source>
        <dbReference type="SAM" id="Phobius"/>
    </source>
</evidence>
<sequence length="156" mass="18093">PYLFIAVHFLREVIFFHFNIILIVYCWAGGMSQDGIMHESSVSSRTTVVGWYNFYREIRDVWLQKNPIEIGGLDANGQPLVVEIDGSKFCHPKYHRGKWRPGHWVFGGIERVSKKCFLVEVPDRTEQTLTALIQRWILLGTHIVSDGWRAYNNIVS</sequence>
<dbReference type="EMBL" id="KQ421988">
    <property type="protein sequence ID" value="KOF75854.1"/>
    <property type="molecule type" value="Genomic_DNA"/>
</dbReference>
<dbReference type="Pfam" id="PF12762">
    <property type="entry name" value="DDE_Tnp_IS1595"/>
    <property type="match status" value="1"/>
</dbReference>
<feature type="domain" description="ISXO2-like transposase" evidence="2">
    <location>
        <begin position="96"/>
        <end position="155"/>
    </location>
</feature>
<feature type="transmembrane region" description="Helical" evidence="1">
    <location>
        <begin position="6"/>
        <end position="28"/>
    </location>
</feature>
<reference evidence="3" key="1">
    <citation type="submission" date="2015-07" db="EMBL/GenBank/DDBJ databases">
        <title>MeaNS - Measles Nucleotide Surveillance Program.</title>
        <authorList>
            <person name="Tran T."/>
            <person name="Druce J."/>
        </authorList>
    </citation>
    <scope>NUCLEOTIDE SEQUENCE</scope>
    <source>
        <strain evidence="3">UCB-OBI-ISO-001</strain>
        <tissue evidence="3">Gonad</tissue>
    </source>
</reference>
<dbReference type="AlphaFoldDB" id="A0A0L8GG78"/>
<evidence type="ECO:0000259" key="2">
    <source>
        <dbReference type="Pfam" id="PF12762"/>
    </source>
</evidence>
<accession>A0A0L8GG78</accession>
<gene>
    <name evidence="3" type="ORF">OCBIM_22034152mg</name>
</gene>
<name>A0A0L8GG78_OCTBM</name>
<dbReference type="PANTHER" id="PTHR47163">
    <property type="entry name" value="DDE_TNP_IS1595 DOMAIN-CONTAINING PROTEIN"/>
    <property type="match status" value="1"/>
</dbReference>
<dbReference type="STRING" id="37653.A0A0L8GG78"/>
<protein>
    <recommendedName>
        <fullName evidence="2">ISXO2-like transposase domain-containing protein</fullName>
    </recommendedName>
</protein>
<keyword evidence="1" id="KW-0472">Membrane</keyword>
<dbReference type="InterPro" id="IPR024445">
    <property type="entry name" value="Tnp_ISXO2-like"/>
</dbReference>
<dbReference type="PANTHER" id="PTHR47163:SF2">
    <property type="entry name" value="SI:DKEY-17M8.2"/>
    <property type="match status" value="1"/>
</dbReference>
<dbReference type="OrthoDB" id="1305878at2759"/>
<dbReference type="InterPro" id="IPR053164">
    <property type="entry name" value="IS1016-like_transposase"/>
</dbReference>
<keyword evidence="1" id="KW-0812">Transmembrane</keyword>
<organism evidence="3">
    <name type="scientific">Octopus bimaculoides</name>
    <name type="common">California two-spotted octopus</name>
    <dbReference type="NCBI Taxonomy" id="37653"/>
    <lineage>
        <taxon>Eukaryota</taxon>
        <taxon>Metazoa</taxon>
        <taxon>Spiralia</taxon>
        <taxon>Lophotrochozoa</taxon>
        <taxon>Mollusca</taxon>
        <taxon>Cephalopoda</taxon>
        <taxon>Coleoidea</taxon>
        <taxon>Octopodiformes</taxon>
        <taxon>Octopoda</taxon>
        <taxon>Incirrata</taxon>
        <taxon>Octopodidae</taxon>
        <taxon>Octopus</taxon>
    </lineage>
</organism>
<proteinExistence type="predicted"/>
<evidence type="ECO:0000313" key="3">
    <source>
        <dbReference type="EMBL" id="KOF75854.1"/>
    </source>
</evidence>
<feature type="non-terminal residue" evidence="3">
    <location>
        <position position="1"/>
    </location>
</feature>